<comment type="caution">
    <text evidence="1">The sequence shown here is derived from an EMBL/GenBank/DDBJ whole genome shotgun (WGS) entry which is preliminary data.</text>
</comment>
<evidence type="ECO:0000313" key="1">
    <source>
        <dbReference type="EMBL" id="CAK7212010.1"/>
    </source>
</evidence>
<protein>
    <submittedName>
        <fullName evidence="1">Uncharacterized protein</fullName>
    </submittedName>
</protein>
<gene>
    <name evidence="1" type="ORF">SBRCBS47491_001317</name>
</gene>
<dbReference type="Proteomes" id="UP001642406">
    <property type="component" value="Unassembled WGS sequence"/>
</dbReference>
<organism evidence="1 2">
    <name type="scientific">Sporothrix bragantina</name>
    <dbReference type="NCBI Taxonomy" id="671064"/>
    <lineage>
        <taxon>Eukaryota</taxon>
        <taxon>Fungi</taxon>
        <taxon>Dikarya</taxon>
        <taxon>Ascomycota</taxon>
        <taxon>Pezizomycotina</taxon>
        <taxon>Sordariomycetes</taxon>
        <taxon>Sordariomycetidae</taxon>
        <taxon>Ophiostomatales</taxon>
        <taxon>Ophiostomataceae</taxon>
        <taxon>Sporothrix</taxon>
    </lineage>
</organism>
<dbReference type="EMBL" id="CAWUHC010000007">
    <property type="protein sequence ID" value="CAK7212010.1"/>
    <property type="molecule type" value="Genomic_DNA"/>
</dbReference>
<proteinExistence type="predicted"/>
<evidence type="ECO:0000313" key="2">
    <source>
        <dbReference type="Proteomes" id="UP001642406"/>
    </source>
</evidence>
<accession>A0ABP0AXK3</accession>
<sequence>MFPTEYPEDVEMCQEEAAEMGLNENENMSEYMDRYMTENENETLYMAMDVDSDEEAMRISTDGIEVLSVEDMAVDNQDIEMTIEADIDDADEIMEVYEWLESLPTSLGRFDKSSISLPWEEQVKGQKPPAPMFYSTLYNHYYHRIAENFSWEYKYGRQW</sequence>
<keyword evidence="2" id="KW-1185">Reference proteome</keyword>
<reference evidence="1 2" key="1">
    <citation type="submission" date="2024-01" db="EMBL/GenBank/DDBJ databases">
        <authorList>
            <person name="Allen C."/>
            <person name="Tagirdzhanova G."/>
        </authorList>
    </citation>
    <scope>NUCLEOTIDE SEQUENCE [LARGE SCALE GENOMIC DNA]</scope>
</reference>
<name>A0ABP0AXK3_9PEZI</name>